<evidence type="ECO:0000313" key="3">
    <source>
        <dbReference type="EMBL" id="CAL8117511.1"/>
    </source>
</evidence>
<dbReference type="Proteomes" id="UP001642540">
    <property type="component" value="Unassembled WGS sequence"/>
</dbReference>
<dbReference type="SUPFAM" id="SSF54695">
    <property type="entry name" value="POZ domain"/>
    <property type="match status" value="1"/>
</dbReference>
<keyword evidence="4" id="KW-1185">Reference proteome</keyword>
<comment type="caution">
    <text evidence="3">The sequence shown here is derived from an EMBL/GenBank/DDBJ whole genome shotgun (WGS) entry which is preliminary data.</text>
</comment>
<feature type="compositionally biased region" description="Pro residues" evidence="1">
    <location>
        <begin position="1357"/>
        <end position="1385"/>
    </location>
</feature>
<dbReference type="Pfam" id="PF00651">
    <property type="entry name" value="BTB"/>
    <property type="match status" value="1"/>
</dbReference>
<feature type="compositionally biased region" description="Acidic residues" evidence="1">
    <location>
        <begin position="203"/>
        <end position="212"/>
    </location>
</feature>
<feature type="region of interest" description="Disordered" evidence="1">
    <location>
        <begin position="771"/>
        <end position="1040"/>
    </location>
</feature>
<feature type="compositionally biased region" description="Basic residues" evidence="1">
    <location>
        <begin position="374"/>
        <end position="384"/>
    </location>
</feature>
<evidence type="ECO:0000259" key="2">
    <source>
        <dbReference type="PROSITE" id="PS50097"/>
    </source>
</evidence>
<feature type="compositionally biased region" description="Basic and acidic residues" evidence="1">
    <location>
        <begin position="310"/>
        <end position="320"/>
    </location>
</feature>
<feature type="compositionally biased region" description="Low complexity" evidence="1">
    <location>
        <begin position="960"/>
        <end position="969"/>
    </location>
</feature>
<feature type="region of interest" description="Disordered" evidence="1">
    <location>
        <begin position="1125"/>
        <end position="1170"/>
    </location>
</feature>
<evidence type="ECO:0000313" key="4">
    <source>
        <dbReference type="Proteomes" id="UP001642540"/>
    </source>
</evidence>
<feature type="region of interest" description="Disordered" evidence="1">
    <location>
        <begin position="1053"/>
        <end position="1088"/>
    </location>
</feature>
<feature type="compositionally biased region" description="Basic and acidic residues" evidence="1">
    <location>
        <begin position="245"/>
        <end position="276"/>
    </location>
</feature>
<dbReference type="Gene3D" id="3.30.710.10">
    <property type="entry name" value="Potassium Channel Kv1.1, Chain A"/>
    <property type="match status" value="1"/>
</dbReference>
<feature type="compositionally biased region" description="Polar residues" evidence="1">
    <location>
        <begin position="875"/>
        <end position="890"/>
    </location>
</feature>
<feature type="region of interest" description="Disordered" evidence="1">
    <location>
        <begin position="677"/>
        <end position="748"/>
    </location>
</feature>
<evidence type="ECO:0000256" key="1">
    <source>
        <dbReference type="SAM" id="MobiDB-lite"/>
    </source>
</evidence>
<sequence>MNFEVDEGRSRLVNIRACSTRAILHTKSQLEQHGMGWRDIDWTELELLSGPGEGAVENILKITNHFPPWREVFDAQRKGLGKNWCNVEIHGEDGFVPCHHVFLENVSEMLDNLIKEHAPSPTNILSITLEGIKVDHIRVVLSILYTGAAQLLVDQENEVRKVMKMLAMRKVRFERLLKDSPTCPKKFRQVLLVRLKDMNDEDGGGSFEEEVEGAQAAGTSWTGALPSTSKRVGDGAETTPSASDVSDKRIEPMSKNREELEKKKKTERIQRPVIHQDDDEEEEEGMGELMDVDIDDEEEEEGNLKRKAGRKYEMDGEYKPPRGVQETPVSSPEEDEDEEVEEDEEEIEEEDEISNDEEITEEEEEEEEESVIKTRSRSKSKGRRGRDSTFEDGSGRYPRRMRRSVSTGGGRAAASSSPEKKTRRGQGRIAPSPQKLRSGSIRKSQDQDDDESDLEFVEAKVESPPPPSPPKRETRGRTKVLQSQAAELLSYAKVVRVAGKSSNRQEKSDLPSSEEEVLKVEEVEECGVCHKVFNNFAWLKRHLRTKCGKSFTEYYDLDTKFCNGCQSSFKLYGCEDYISHVIQCVTVNHKRTRSRESPGSKRGRREEEVGEEKKEEQKYEEEEDDDEEVEVAMDPRGYFDILSLKEAEVQVDKLTETTVSQIIDMVQRGQSVHLSRPPGFTYTFPQGHSIPKPVREMEGSPKKSEPKSKYWTKRRRYKAAAAKRESLKRIAGPPPEIPGPSSSSTLPVIEPPTKKVAVSVVPEPKIPAKVGKPVEMEKEREEVPPIPSTSTSSFQKAGDNTVVHVNTPKSFVQTRPASDPEDEMLPSPPPVRAPPYPPLPIRPVFDVRNNPKSEGQRLKESLKLRLGHFPKKQGGATQSLPVSTAQSEPPSTVEPLIPPGGSVSFFGSAKTGNNKVVGRKPGPKSKTQAQPAPPQPPLSATASTSTYQQEPPRAPPRSTPTPSTSTNPPVGGNKLPQTANNNGRASSSLSEANTAQLPPKSTTTPARVEGIAAHTEAFPPPTTIRSTIVPNPLCASRRPSIPRGNEVMIISGNEVSSSSSPSTAKGSTQLSQQTSSVPSYSSPISSSTILPSTTISISSASLSIPRNPLGQSSRGIDAISMRPMLPPRINMSQSPSQYSESGGGIMSKGNSNINFPGRTPKPTTIPVPASPSPSISLFAVSQSSSSSSSTGNSEAVTRLTIQKVVAPPPPPAQPQVPATAPPRAPSPAHHQSRGAPPSFPQPPAQSVRQYPPAPSSHNVSILNQNRVVGSSTSVAAVVRQQQLNSPLATTSQQPASPFTSSILNVTGAQPPVAQRLPPPPPTQPPPEPPQIFRPQNQQQLQQQQQPRPQFPIRIPTTPRPISQPTPQPNSLPLPFPTLSPAPLQLPPTSRHTFLGSQSLNGSYYYVYSRPDDATPHPNVSLTYPIFSPAAQAITNRLNPNNNPTNNSTSTTVPNAVTVRLPVTAQMNPLAGIRAQTTTMPRAPHTPSAQQEQIIQQQAASLTTPIMSIGQQQPPQSQVFQHQLQSLTPPPNNLGDEIPNKVTCQVCLLSFNNAEGLRSHVDEGLC</sequence>
<feature type="domain" description="BTB" evidence="2">
    <location>
        <begin position="85"/>
        <end position="153"/>
    </location>
</feature>
<feature type="compositionally biased region" description="Pro residues" evidence="1">
    <location>
        <begin position="1206"/>
        <end position="1225"/>
    </location>
</feature>
<feature type="compositionally biased region" description="Pro residues" evidence="1">
    <location>
        <begin position="826"/>
        <end position="841"/>
    </location>
</feature>
<feature type="compositionally biased region" description="Basic and acidic residues" evidence="1">
    <location>
        <begin position="772"/>
        <end position="783"/>
    </location>
</feature>
<gene>
    <name evidence="3" type="ORF">ODALV1_LOCUS17729</name>
</gene>
<dbReference type="PROSITE" id="PS50097">
    <property type="entry name" value="BTB"/>
    <property type="match status" value="1"/>
</dbReference>
<protein>
    <recommendedName>
        <fullName evidence="2">BTB domain-containing protein</fullName>
    </recommendedName>
</protein>
<feature type="compositionally biased region" description="Polar residues" evidence="1">
    <location>
        <begin position="1130"/>
        <end position="1140"/>
    </location>
</feature>
<dbReference type="EMBL" id="CAXLJM020000054">
    <property type="protein sequence ID" value="CAL8117511.1"/>
    <property type="molecule type" value="Genomic_DNA"/>
</dbReference>
<dbReference type="InterPro" id="IPR011333">
    <property type="entry name" value="SKP1/BTB/POZ_sf"/>
</dbReference>
<feature type="compositionally biased region" description="Acidic residues" evidence="1">
    <location>
        <begin position="277"/>
        <end position="301"/>
    </location>
</feature>
<name>A0ABP1R4G2_9HEXA</name>
<feature type="compositionally biased region" description="Acidic residues" evidence="1">
    <location>
        <begin position="618"/>
        <end position="630"/>
    </location>
</feature>
<feature type="compositionally biased region" description="Pro residues" evidence="1">
    <location>
        <begin position="1316"/>
        <end position="1331"/>
    </location>
</feature>
<feature type="region of interest" description="Disordered" evidence="1">
    <location>
        <begin position="592"/>
        <end position="630"/>
    </location>
</feature>
<feature type="compositionally biased region" description="Low complexity" evidence="1">
    <location>
        <begin position="1071"/>
        <end position="1088"/>
    </location>
</feature>
<feature type="compositionally biased region" description="Basic and acidic residues" evidence="1">
    <location>
        <begin position="849"/>
        <end position="863"/>
    </location>
</feature>
<feature type="compositionally biased region" description="Acidic residues" evidence="1">
    <location>
        <begin position="332"/>
        <end position="369"/>
    </location>
</feature>
<feature type="region of interest" description="Disordered" evidence="1">
    <location>
        <begin position="203"/>
        <end position="478"/>
    </location>
</feature>
<feature type="compositionally biased region" description="Basic and acidic residues" evidence="1">
    <location>
        <begin position="594"/>
        <end position="617"/>
    </location>
</feature>
<feature type="compositionally biased region" description="Acidic residues" evidence="1">
    <location>
        <begin position="447"/>
        <end position="456"/>
    </location>
</feature>
<feature type="region of interest" description="Disordered" evidence="1">
    <location>
        <begin position="1309"/>
        <end position="1392"/>
    </location>
</feature>
<dbReference type="InterPro" id="IPR000210">
    <property type="entry name" value="BTB/POZ_dom"/>
</dbReference>
<organism evidence="3 4">
    <name type="scientific">Orchesella dallaii</name>
    <dbReference type="NCBI Taxonomy" id="48710"/>
    <lineage>
        <taxon>Eukaryota</taxon>
        <taxon>Metazoa</taxon>
        <taxon>Ecdysozoa</taxon>
        <taxon>Arthropoda</taxon>
        <taxon>Hexapoda</taxon>
        <taxon>Collembola</taxon>
        <taxon>Entomobryomorpha</taxon>
        <taxon>Entomobryoidea</taxon>
        <taxon>Orchesellidae</taxon>
        <taxon>Orchesellinae</taxon>
        <taxon>Orchesella</taxon>
    </lineage>
</organism>
<feature type="compositionally biased region" description="Polar residues" evidence="1">
    <location>
        <begin position="217"/>
        <end position="230"/>
    </location>
</feature>
<proteinExistence type="predicted"/>
<feature type="compositionally biased region" description="Polar residues" evidence="1">
    <location>
        <begin position="975"/>
        <end position="1005"/>
    </location>
</feature>
<feature type="compositionally biased region" description="Basic and acidic residues" evidence="1">
    <location>
        <begin position="693"/>
        <end position="708"/>
    </location>
</feature>
<feature type="compositionally biased region" description="Polar residues" evidence="1">
    <location>
        <begin position="803"/>
        <end position="816"/>
    </location>
</feature>
<feature type="compositionally biased region" description="Low complexity" evidence="1">
    <location>
        <begin position="1332"/>
        <end position="1356"/>
    </location>
</feature>
<feature type="region of interest" description="Disordered" evidence="1">
    <location>
        <begin position="1205"/>
        <end position="1259"/>
    </location>
</feature>
<reference evidence="3 4" key="1">
    <citation type="submission" date="2024-08" db="EMBL/GenBank/DDBJ databases">
        <authorList>
            <person name="Cucini C."/>
            <person name="Frati F."/>
        </authorList>
    </citation>
    <scope>NUCLEOTIDE SEQUENCE [LARGE SCALE GENOMIC DNA]</scope>
</reference>
<accession>A0ABP1R4G2</accession>